<evidence type="ECO:0000259" key="2">
    <source>
        <dbReference type="Pfam" id="PF19843"/>
    </source>
</evidence>
<dbReference type="AlphaFoldDB" id="A0AAP4FEM3"/>
<accession>A0AAP4FEM3</accession>
<organism evidence="3 4">
    <name type="scientific">Pseudoglutamicibacter cumminsii</name>
    <dbReference type="NCBI Taxonomy" id="156979"/>
    <lineage>
        <taxon>Bacteria</taxon>
        <taxon>Bacillati</taxon>
        <taxon>Actinomycetota</taxon>
        <taxon>Actinomycetes</taxon>
        <taxon>Micrococcales</taxon>
        <taxon>Micrococcaceae</taxon>
        <taxon>Pseudoglutamicibacter</taxon>
    </lineage>
</organism>
<dbReference type="Proteomes" id="UP001240483">
    <property type="component" value="Unassembled WGS sequence"/>
</dbReference>
<feature type="region of interest" description="Disordered" evidence="1">
    <location>
        <begin position="1"/>
        <end position="51"/>
    </location>
</feature>
<comment type="caution">
    <text evidence="3">The sequence shown here is derived from an EMBL/GenBank/DDBJ whole genome shotgun (WGS) entry which is preliminary data.</text>
</comment>
<proteinExistence type="predicted"/>
<evidence type="ECO:0000313" key="4">
    <source>
        <dbReference type="Proteomes" id="UP001240483"/>
    </source>
</evidence>
<feature type="domain" description="DUF6318" evidence="2">
    <location>
        <begin position="26"/>
        <end position="177"/>
    </location>
</feature>
<dbReference type="InterPro" id="IPR046281">
    <property type="entry name" value="DUF6318"/>
</dbReference>
<protein>
    <submittedName>
        <fullName evidence="3">DUF6318 family protein</fullName>
    </submittedName>
</protein>
<dbReference type="Pfam" id="PF19843">
    <property type="entry name" value="DUF6318"/>
    <property type="match status" value="1"/>
</dbReference>
<gene>
    <name evidence="3" type="ORF">QP116_04365</name>
</gene>
<sequence length="185" mass="20450">MADSSATPSPASSAASPSESASPSGPYEPATSKHPARNVPDPGPLPKVAKEKSKAGQVAFIEHWFKEINYGFETGELRPHFKKLNDPECNFCKAVEDHLASAAEDKAWSTGGKLTFRNIRPTLKQLETDQYLIELDVLEEERHYYKNGHSEPVATNQEVDQPDTAVLLIRKNGHWLVGGYYADKN</sequence>
<name>A0AAP4FEM3_9MICC</name>
<reference evidence="3" key="1">
    <citation type="submission" date="2023-05" db="EMBL/GenBank/DDBJ databases">
        <title>Cataloging the Phylogenetic Diversity of Human Bladder Bacteria.</title>
        <authorList>
            <person name="Du J."/>
        </authorList>
    </citation>
    <scope>NUCLEOTIDE SEQUENCE</scope>
    <source>
        <strain evidence="3">UMB9978</strain>
    </source>
</reference>
<dbReference type="RefSeq" id="WP_285332899.1">
    <property type="nucleotide sequence ID" value="NZ_JASODW010000004.1"/>
</dbReference>
<feature type="compositionally biased region" description="Low complexity" evidence="1">
    <location>
        <begin position="1"/>
        <end position="30"/>
    </location>
</feature>
<evidence type="ECO:0000256" key="1">
    <source>
        <dbReference type="SAM" id="MobiDB-lite"/>
    </source>
</evidence>
<evidence type="ECO:0000313" key="3">
    <source>
        <dbReference type="EMBL" id="MDK6274978.1"/>
    </source>
</evidence>
<dbReference type="EMBL" id="JASODW010000004">
    <property type="protein sequence ID" value="MDK6274978.1"/>
    <property type="molecule type" value="Genomic_DNA"/>
</dbReference>